<gene>
    <name evidence="2" type="ordered locus">Metev_0360</name>
</gene>
<reference evidence="2 3" key="1">
    <citation type="submission" date="2010-06" db="EMBL/GenBank/DDBJ databases">
        <title>Complete sequence chromosome of Methanohalobium evestigatum Z-7303.</title>
        <authorList>
            <consortium name="US DOE Joint Genome Institute"/>
            <person name="Lucas S."/>
            <person name="Copeland A."/>
            <person name="Lapidus A."/>
            <person name="Cheng J.-F."/>
            <person name="Bruce D."/>
            <person name="Goodwin L."/>
            <person name="Pitluck S."/>
            <person name="Saunders E."/>
            <person name="Detter J.C."/>
            <person name="Han C."/>
            <person name="Tapia R."/>
            <person name="Land M."/>
            <person name="Hauser L."/>
            <person name="Kyrpides N."/>
            <person name="Mikhailova N."/>
            <person name="Sieprawska-Lupa M."/>
            <person name="Whitman W.B."/>
            <person name="Anderson I."/>
            <person name="Woyke T."/>
        </authorList>
    </citation>
    <scope>NUCLEOTIDE SEQUENCE [LARGE SCALE GENOMIC DNA]</scope>
    <source>
        <strain evidence="3">ATCC BAA-1072 / DSM 3721 / NBRC 107634 / OCM 161 / Z-7303</strain>
    </source>
</reference>
<dbReference type="HOGENOM" id="CLU_616272_0_0_2"/>
<dbReference type="GeneID" id="9345977"/>
<accession>D7E6R2</accession>
<dbReference type="RefSeq" id="WP_013193852.1">
    <property type="nucleotide sequence ID" value="NC_014253.1"/>
</dbReference>
<organism evidence="2 3">
    <name type="scientific">Methanohalobium evestigatum (strain ATCC BAA-1072 / DSM 3721 / NBRC 107634 / OCM 161 / Z-7303)</name>
    <dbReference type="NCBI Taxonomy" id="644295"/>
    <lineage>
        <taxon>Archaea</taxon>
        <taxon>Methanobacteriati</taxon>
        <taxon>Methanobacteriota</taxon>
        <taxon>Stenosarchaea group</taxon>
        <taxon>Methanomicrobia</taxon>
        <taxon>Methanosarcinales</taxon>
        <taxon>Methanosarcinaceae</taxon>
        <taxon>Methanohalobium</taxon>
    </lineage>
</organism>
<sequence length="480" mass="53336" precursor="true">MKGNIKKSIISVALIALLAISIPLQVYGASDEKVEDYMIYDSHQGAVVEKQMSVDLEDGTQWITINTTSSLDFDKLRLSESNIELEPINSENVEVTEIKLNTANGFEENIGEEITVVFSSDQNITGKLVRTEGMNIVMDTDEGISYINRENINRMITENGNSPDVKAKIKAQTEGDYEFKLKYRMEGVTWNPSYELMLNDGPQSESEFEGDIVIQNPSGKTFDGQVNLISGDVRSGRVILPEYGDSMGSGAEAFKSTAVGDLQTIGRVNLYNLGMYTIDSYSQKSINYMNDNVDTDVNHVYKSSAHSDHSRTVSKQLTFDNNMKDLPEGRISIYRNHNGSEVMVGSDFIERTAEGNDVEIDLGKSYDIEGSTKVLDAQMNQNNITREINITITNHADETREVTVEHQWINGEIIDTNIEPAETLVDKAIWKIEVDANSEKNINFKSIEQKFDSRVEGTETSSTAVVKGSESASGSVSVER</sequence>
<dbReference type="EMBL" id="CP002069">
    <property type="protein sequence ID" value="ADI73284.1"/>
    <property type="molecule type" value="Genomic_DNA"/>
</dbReference>
<keyword evidence="3" id="KW-1185">Reference proteome</keyword>
<evidence type="ECO:0000256" key="1">
    <source>
        <dbReference type="SAM" id="MobiDB-lite"/>
    </source>
</evidence>
<evidence type="ECO:0008006" key="4">
    <source>
        <dbReference type="Google" id="ProtNLM"/>
    </source>
</evidence>
<dbReference type="STRING" id="644295.Metev_0360"/>
<feature type="region of interest" description="Disordered" evidence="1">
    <location>
        <begin position="455"/>
        <end position="480"/>
    </location>
</feature>
<protein>
    <recommendedName>
        <fullName evidence="4">DUF4139 domain-containing protein</fullName>
    </recommendedName>
</protein>
<dbReference type="PANTHER" id="PTHR38075">
    <property type="entry name" value="DUF4139 DOMAIN-CONTAINING PROTEIN"/>
    <property type="match status" value="1"/>
</dbReference>
<evidence type="ECO:0000313" key="2">
    <source>
        <dbReference type="EMBL" id="ADI73284.1"/>
    </source>
</evidence>
<dbReference type="PANTHER" id="PTHR38075:SF1">
    <property type="entry name" value="DUF4139 DOMAIN-CONTAINING PROTEIN"/>
    <property type="match status" value="1"/>
</dbReference>
<feature type="compositionally biased region" description="Low complexity" evidence="1">
    <location>
        <begin position="464"/>
        <end position="480"/>
    </location>
</feature>
<evidence type="ECO:0000313" key="3">
    <source>
        <dbReference type="Proteomes" id="UP000000391"/>
    </source>
</evidence>
<proteinExistence type="predicted"/>
<dbReference type="Proteomes" id="UP000000391">
    <property type="component" value="Chromosome"/>
</dbReference>
<name>D7E6R2_METEZ</name>
<dbReference type="OrthoDB" id="121492at2157"/>
<dbReference type="KEGG" id="mev:Metev_0360"/>
<dbReference type="AlphaFoldDB" id="D7E6R2"/>